<feature type="transmembrane region" description="Helical" evidence="7">
    <location>
        <begin position="397"/>
        <end position="419"/>
    </location>
</feature>
<dbReference type="EMBL" id="SMKU01000114">
    <property type="protein sequence ID" value="TDD83286.1"/>
    <property type="molecule type" value="Genomic_DNA"/>
</dbReference>
<comment type="caution">
    <text evidence="10">The sequence shown here is derived from an EMBL/GenBank/DDBJ whole genome shotgun (WGS) entry which is preliminary data.</text>
</comment>
<reference evidence="10 11" key="1">
    <citation type="submission" date="2019-03" db="EMBL/GenBank/DDBJ databases">
        <title>Draft genome sequences of novel Actinobacteria.</title>
        <authorList>
            <person name="Sahin N."/>
            <person name="Ay H."/>
            <person name="Saygin H."/>
        </authorList>
    </citation>
    <scope>NUCLEOTIDE SEQUENCE [LARGE SCALE GENOMIC DNA]</scope>
    <source>
        <strain evidence="10 11">H3C3</strain>
    </source>
</reference>
<dbReference type="PROSITE" id="PS00137">
    <property type="entry name" value="SUBTILASE_HIS"/>
    <property type="match status" value="1"/>
</dbReference>
<name>A0A4R5BEP8_9ACTN</name>
<dbReference type="GO" id="GO:0006508">
    <property type="term" value="P:proteolysis"/>
    <property type="evidence" value="ECO:0007669"/>
    <property type="project" value="UniProtKB-KW"/>
</dbReference>
<gene>
    <name evidence="10" type="ORF">E1298_21460</name>
</gene>
<dbReference type="PANTHER" id="PTHR43806">
    <property type="entry name" value="PEPTIDASE S8"/>
    <property type="match status" value="1"/>
</dbReference>
<feature type="compositionally biased region" description="Low complexity" evidence="6">
    <location>
        <begin position="35"/>
        <end position="54"/>
    </location>
</feature>
<feature type="active site" description="Charge relay system" evidence="5">
    <location>
        <position position="308"/>
    </location>
</feature>
<dbReference type="InterPro" id="IPR050131">
    <property type="entry name" value="Peptidase_S8_subtilisin-like"/>
</dbReference>
<evidence type="ECO:0000256" key="8">
    <source>
        <dbReference type="SAM" id="SignalP"/>
    </source>
</evidence>
<dbReference type="InterPro" id="IPR036852">
    <property type="entry name" value="Peptidase_S8/S53_dom_sf"/>
</dbReference>
<feature type="region of interest" description="Disordered" evidence="6">
    <location>
        <begin position="23"/>
        <end position="92"/>
    </location>
</feature>
<keyword evidence="7" id="KW-1133">Transmembrane helix</keyword>
<keyword evidence="3 5" id="KW-0378">Hydrolase</keyword>
<dbReference type="InterPro" id="IPR022398">
    <property type="entry name" value="Peptidase_S8_His-AS"/>
</dbReference>
<dbReference type="SUPFAM" id="SSF52743">
    <property type="entry name" value="Subtilisin-like"/>
    <property type="match status" value="1"/>
</dbReference>
<accession>A0A4R5BEP8</accession>
<protein>
    <recommendedName>
        <fullName evidence="9">Peptidase S8/S53 domain-containing protein</fullName>
    </recommendedName>
</protein>
<evidence type="ECO:0000256" key="4">
    <source>
        <dbReference type="ARBA" id="ARBA00022825"/>
    </source>
</evidence>
<feature type="active site" description="Charge relay system" evidence="5">
    <location>
        <position position="148"/>
    </location>
</feature>
<dbReference type="InterPro" id="IPR015500">
    <property type="entry name" value="Peptidase_S8_subtilisin-rel"/>
</dbReference>
<dbReference type="Gene3D" id="3.40.50.200">
    <property type="entry name" value="Peptidase S8/S53 domain"/>
    <property type="match status" value="1"/>
</dbReference>
<dbReference type="OrthoDB" id="3530033at2"/>
<keyword evidence="8" id="KW-0732">Signal</keyword>
<dbReference type="PRINTS" id="PR00723">
    <property type="entry name" value="SUBTILISIN"/>
</dbReference>
<feature type="domain" description="Peptidase S8/S53" evidence="9">
    <location>
        <begin position="108"/>
        <end position="344"/>
    </location>
</feature>
<sequence length="444" mass="45740">MRGAGLAARAGCLALTSILAVAPAAAASPGDRPEAAPTATRKPTPKPSTKPTAKPTKKPEKPEKPEPPPAEPKPECNKQSGQPASEITVEPWAQRRLDFEQAWDITRGRGVTVAVVDSGIETAHPQLRGKVAGSFDATGTTPADCFGHGTEVAGIIAGTDMRKRKVPFVGVAPQVRLLNAKFTTGQSTTDNSLLPRAITWAAEHGAKVINVSVDAPDTPALRRAVLTAQRRDALVVASAGNVAEDQRGKESAAYPASYPGVLSVAAVDEAGTISNFSNHKTRIDVSAPGQNVISTLGDGYVGGLQGTSFGAPYAAGVAALVRSRHPRLSYQQVINRILITAEGGNGQGSGHGMISPMQAVSAVLDPNARPDQNGARPLGGSVPIGRPAPVDHRSRNIALGVAGGALTLAALVAFGGAVIPRGRERGWRPGRAALPTGAPSDDRE</sequence>
<evidence type="ECO:0000256" key="6">
    <source>
        <dbReference type="SAM" id="MobiDB-lite"/>
    </source>
</evidence>
<proteinExistence type="inferred from homology"/>
<evidence type="ECO:0000256" key="3">
    <source>
        <dbReference type="ARBA" id="ARBA00022801"/>
    </source>
</evidence>
<comment type="similarity">
    <text evidence="1 5">Belongs to the peptidase S8 family.</text>
</comment>
<evidence type="ECO:0000256" key="1">
    <source>
        <dbReference type="ARBA" id="ARBA00011073"/>
    </source>
</evidence>
<dbReference type="InterPro" id="IPR000209">
    <property type="entry name" value="Peptidase_S8/S53_dom"/>
</dbReference>
<dbReference type="RefSeq" id="WP_131895986.1">
    <property type="nucleotide sequence ID" value="NZ_SMKU01000114.1"/>
</dbReference>
<dbReference type="PROSITE" id="PS00136">
    <property type="entry name" value="SUBTILASE_ASP"/>
    <property type="match status" value="1"/>
</dbReference>
<evidence type="ECO:0000256" key="2">
    <source>
        <dbReference type="ARBA" id="ARBA00022670"/>
    </source>
</evidence>
<evidence type="ECO:0000313" key="11">
    <source>
        <dbReference type="Proteomes" id="UP000294513"/>
    </source>
</evidence>
<dbReference type="Pfam" id="PF00082">
    <property type="entry name" value="Peptidase_S8"/>
    <property type="match status" value="1"/>
</dbReference>
<keyword evidence="7" id="KW-0472">Membrane</keyword>
<evidence type="ECO:0000259" key="9">
    <source>
        <dbReference type="Pfam" id="PF00082"/>
    </source>
</evidence>
<dbReference type="GO" id="GO:0004252">
    <property type="term" value="F:serine-type endopeptidase activity"/>
    <property type="evidence" value="ECO:0007669"/>
    <property type="project" value="UniProtKB-UniRule"/>
</dbReference>
<dbReference type="Proteomes" id="UP000294513">
    <property type="component" value="Unassembled WGS sequence"/>
</dbReference>
<keyword evidence="4 5" id="KW-0720">Serine protease</keyword>
<dbReference type="PROSITE" id="PS51892">
    <property type="entry name" value="SUBTILASE"/>
    <property type="match status" value="1"/>
</dbReference>
<evidence type="ECO:0000313" key="10">
    <source>
        <dbReference type="EMBL" id="TDD83286.1"/>
    </source>
</evidence>
<organism evidence="10 11">
    <name type="scientific">Actinomadura rubrisoli</name>
    <dbReference type="NCBI Taxonomy" id="2530368"/>
    <lineage>
        <taxon>Bacteria</taxon>
        <taxon>Bacillati</taxon>
        <taxon>Actinomycetota</taxon>
        <taxon>Actinomycetes</taxon>
        <taxon>Streptosporangiales</taxon>
        <taxon>Thermomonosporaceae</taxon>
        <taxon>Actinomadura</taxon>
    </lineage>
</organism>
<feature type="region of interest" description="Disordered" evidence="6">
    <location>
        <begin position="424"/>
        <end position="444"/>
    </location>
</feature>
<feature type="signal peptide" evidence="8">
    <location>
        <begin position="1"/>
        <end position="26"/>
    </location>
</feature>
<evidence type="ECO:0000256" key="5">
    <source>
        <dbReference type="PROSITE-ProRule" id="PRU01240"/>
    </source>
</evidence>
<keyword evidence="2 5" id="KW-0645">Protease</keyword>
<keyword evidence="7" id="KW-0812">Transmembrane</keyword>
<evidence type="ECO:0000256" key="7">
    <source>
        <dbReference type="SAM" id="Phobius"/>
    </source>
</evidence>
<dbReference type="PANTHER" id="PTHR43806:SF11">
    <property type="entry name" value="CEREVISIN-RELATED"/>
    <property type="match status" value="1"/>
</dbReference>
<feature type="compositionally biased region" description="Basic and acidic residues" evidence="6">
    <location>
        <begin position="57"/>
        <end position="76"/>
    </location>
</feature>
<feature type="active site" description="Charge relay system" evidence="5">
    <location>
        <position position="117"/>
    </location>
</feature>
<feature type="chain" id="PRO_5020214094" description="Peptidase S8/S53 domain-containing protein" evidence="8">
    <location>
        <begin position="27"/>
        <end position="444"/>
    </location>
</feature>
<dbReference type="InterPro" id="IPR023827">
    <property type="entry name" value="Peptidase_S8_Asp-AS"/>
</dbReference>
<dbReference type="AlphaFoldDB" id="A0A4R5BEP8"/>
<keyword evidence="11" id="KW-1185">Reference proteome</keyword>